<comment type="caution">
    <text evidence="2">The sequence shown here is derived from an EMBL/GenBank/DDBJ whole genome shotgun (WGS) entry which is preliminary data.</text>
</comment>
<protein>
    <submittedName>
        <fullName evidence="2">Uncharacterized protein</fullName>
    </submittedName>
</protein>
<keyword evidence="3" id="KW-1185">Reference proteome</keyword>
<gene>
    <name evidence="2" type="ORF">Glove_144g117</name>
</gene>
<sequence>MSKRLNKLNNINNDDRINNENNKDIEEDIDTDNEINGENNFNNNILQDFDIISENIDFQLLYKYVVSCRCPCFPQESTRIRSCYYNYWGWIR</sequence>
<name>A0A397IU40_9GLOM</name>
<evidence type="ECO:0000256" key="1">
    <source>
        <dbReference type="SAM" id="MobiDB-lite"/>
    </source>
</evidence>
<accession>A0A397IU40</accession>
<feature type="region of interest" description="Disordered" evidence="1">
    <location>
        <begin position="1"/>
        <end position="25"/>
    </location>
</feature>
<reference evidence="2 3" key="1">
    <citation type="submission" date="2018-08" db="EMBL/GenBank/DDBJ databases">
        <title>Genome and evolution of the arbuscular mycorrhizal fungus Diversispora epigaea (formerly Glomus versiforme) and its bacterial endosymbionts.</title>
        <authorList>
            <person name="Sun X."/>
            <person name="Fei Z."/>
            <person name="Harrison M."/>
        </authorList>
    </citation>
    <scope>NUCLEOTIDE SEQUENCE [LARGE SCALE GENOMIC DNA]</scope>
    <source>
        <strain evidence="2 3">IT104</strain>
    </source>
</reference>
<feature type="compositionally biased region" description="Basic and acidic residues" evidence="1">
    <location>
        <begin position="13"/>
        <end position="24"/>
    </location>
</feature>
<evidence type="ECO:0000313" key="3">
    <source>
        <dbReference type="Proteomes" id="UP000266861"/>
    </source>
</evidence>
<dbReference type="AlphaFoldDB" id="A0A397IU40"/>
<dbReference type="EMBL" id="PQFF01000135">
    <property type="protein sequence ID" value="RHZ79509.1"/>
    <property type="molecule type" value="Genomic_DNA"/>
</dbReference>
<dbReference type="Proteomes" id="UP000266861">
    <property type="component" value="Unassembled WGS sequence"/>
</dbReference>
<evidence type="ECO:0000313" key="2">
    <source>
        <dbReference type="EMBL" id="RHZ79509.1"/>
    </source>
</evidence>
<proteinExistence type="predicted"/>
<organism evidence="2 3">
    <name type="scientific">Diversispora epigaea</name>
    <dbReference type="NCBI Taxonomy" id="1348612"/>
    <lineage>
        <taxon>Eukaryota</taxon>
        <taxon>Fungi</taxon>
        <taxon>Fungi incertae sedis</taxon>
        <taxon>Mucoromycota</taxon>
        <taxon>Glomeromycotina</taxon>
        <taxon>Glomeromycetes</taxon>
        <taxon>Diversisporales</taxon>
        <taxon>Diversisporaceae</taxon>
        <taxon>Diversispora</taxon>
    </lineage>
</organism>